<proteinExistence type="predicted"/>
<evidence type="ECO:0000313" key="1">
    <source>
        <dbReference type="EMBL" id="QIX89168.1"/>
    </source>
</evidence>
<sequence length="120" mass="13686">MFGIGCHVITGLEAILNEVKNKEETQIALENLANSLDMTVNELADNIAIVGGYPEFSNEVIEKLSELYNDKTVFMDDIQSLKKKIKYSKNPLEKKMLNKQLNECYKEQKKTNTRGGEKDR</sequence>
<dbReference type="AlphaFoldDB" id="A0AAP9LWK5"/>
<gene>
    <name evidence="1" type="ORF">FOC47_00355</name>
</gene>
<reference evidence="1 2" key="1">
    <citation type="submission" date="2019-11" db="EMBL/GenBank/DDBJ databases">
        <title>FDA dAtabase for Regulatory Grade micrObial Sequences (FDA-ARGOS): Supporting development and validation of Infectious Disease Dx tests.</title>
        <authorList>
            <person name="Turner S."/>
            <person name="Byrd R."/>
            <person name="Tallon L."/>
            <person name="Sadzewicz L."/>
            <person name="Vavikolanu K."/>
            <person name="Mehta A."/>
            <person name="Aluvathingal J."/>
            <person name="Nadendla S."/>
            <person name="Myers T."/>
            <person name="Yan Y."/>
            <person name="Sichtig H."/>
        </authorList>
    </citation>
    <scope>NUCLEOTIDE SEQUENCE [LARGE SCALE GENOMIC DNA]</scope>
    <source>
        <strain evidence="1 2">FDAARGOS_739</strain>
    </source>
</reference>
<protein>
    <submittedName>
        <fullName evidence="1">Uncharacterized protein</fullName>
    </submittedName>
</protein>
<dbReference type="GeneID" id="57959600"/>
<dbReference type="Proteomes" id="UP000501069">
    <property type="component" value="Chromosome"/>
</dbReference>
<dbReference type="RefSeq" id="WP_148558733.1">
    <property type="nucleotide sequence ID" value="NZ_CABKQO010000001.1"/>
</dbReference>
<organism evidence="1 2">
    <name type="scientific">Enterocloster clostridioformis</name>
    <dbReference type="NCBI Taxonomy" id="1531"/>
    <lineage>
        <taxon>Bacteria</taxon>
        <taxon>Bacillati</taxon>
        <taxon>Bacillota</taxon>
        <taxon>Clostridia</taxon>
        <taxon>Lachnospirales</taxon>
        <taxon>Lachnospiraceae</taxon>
        <taxon>Enterocloster</taxon>
    </lineage>
</organism>
<dbReference type="EMBL" id="CP050964">
    <property type="protein sequence ID" value="QIX89168.1"/>
    <property type="molecule type" value="Genomic_DNA"/>
</dbReference>
<accession>A0AAP9LWK5</accession>
<name>A0AAP9LWK5_9FIRM</name>
<evidence type="ECO:0000313" key="2">
    <source>
        <dbReference type="Proteomes" id="UP000501069"/>
    </source>
</evidence>